<accession>A0A150Q2J2</accession>
<evidence type="ECO:0000313" key="3">
    <source>
        <dbReference type="Proteomes" id="UP000075260"/>
    </source>
</evidence>
<dbReference type="OrthoDB" id="5522807at2"/>
<protein>
    <submittedName>
        <fullName evidence="2">Uncharacterized protein</fullName>
    </submittedName>
</protein>
<evidence type="ECO:0000313" key="2">
    <source>
        <dbReference type="EMBL" id="KYF62225.1"/>
    </source>
</evidence>
<evidence type="ECO:0000256" key="1">
    <source>
        <dbReference type="SAM" id="MobiDB-lite"/>
    </source>
</evidence>
<comment type="caution">
    <text evidence="2">The sequence shown here is derived from an EMBL/GenBank/DDBJ whole genome shotgun (WGS) entry which is preliminary data.</text>
</comment>
<dbReference type="AlphaFoldDB" id="A0A150Q2J2"/>
<proteinExistence type="predicted"/>
<dbReference type="Proteomes" id="UP000075260">
    <property type="component" value="Unassembled WGS sequence"/>
</dbReference>
<dbReference type="EMBL" id="JEMA01001114">
    <property type="protein sequence ID" value="KYF62225.1"/>
    <property type="molecule type" value="Genomic_DNA"/>
</dbReference>
<dbReference type="RefSeq" id="WP_061612744.1">
    <property type="nucleotide sequence ID" value="NZ_JEMA01001114.1"/>
</dbReference>
<feature type="compositionally biased region" description="Low complexity" evidence="1">
    <location>
        <begin position="142"/>
        <end position="156"/>
    </location>
</feature>
<name>A0A150Q2J2_SORCE</name>
<sequence>MAINEADEIFVTGTTDGTIDFGGGTLPGGHVLVKLDAAGEYIFSRSIRFGHRIVIDPAGDLVVAGRGLATLDASGTELWSINFDADVQDVSLSPTGTIAVTGGARGPVDFWSGPIAFGGGSSDAYVATFNPPACPAPSSRVTPAPTGPGASAAALPVRRRVSPTVPGMVPASAR</sequence>
<dbReference type="SUPFAM" id="SSF50998">
    <property type="entry name" value="Quinoprotein alcohol dehydrogenase-like"/>
    <property type="match status" value="1"/>
</dbReference>
<reference evidence="2 3" key="1">
    <citation type="submission" date="2014-02" db="EMBL/GenBank/DDBJ databases">
        <title>The small core and large imbalanced accessory genome model reveals a collaborative survival strategy of Sorangium cellulosum strains in nature.</title>
        <authorList>
            <person name="Han K."/>
            <person name="Peng R."/>
            <person name="Blom J."/>
            <person name="Li Y.-Z."/>
        </authorList>
    </citation>
    <scope>NUCLEOTIDE SEQUENCE [LARGE SCALE GENOMIC DNA]</scope>
    <source>
        <strain evidence="2 3">So0008-312</strain>
    </source>
</reference>
<gene>
    <name evidence="2" type="ORF">BE15_06315</name>
</gene>
<feature type="region of interest" description="Disordered" evidence="1">
    <location>
        <begin position="135"/>
        <end position="174"/>
    </location>
</feature>
<dbReference type="InterPro" id="IPR011047">
    <property type="entry name" value="Quinoprotein_ADH-like_sf"/>
</dbReference>
<organism evidence="2 3">
    <name type="scientific">Sorangium cellulosum</name>
    <name type="common">Polyangium cellulosum</name>
    <dbReference type="NCBI Taxonomy" id="56"/>
    <lineage>
        <taxon>Bacteria</taxon>
        <taxon>Pseudomonadati</taxon>
        <taxon>Myxococcota</taxon>
        <taxon>Polyangia</taxon>
        <taxon>Polyangiales</taxon>
        <taxon>Polyangiaceae</taxon>
        <taxon>Sorangium</taxon>
    </lineage>
</organism>